<comment type="caution">
    <text evidence="3">The sequence shown here is derived from an EMBL/GenBank/DDBJ whole genome shotgun (WGS) entry which is preliminary data.</text>
</comment>
<dbReference type="AlphaFoldDB" id="A0AAD8YT91"/>
<evidence type="ECO:0000313" key="3">
    <source>
        <dbReference type="EMBL" id="KAK1787018.1"/>
    </source>
</evidence>
<dbReference type="Proteomes" id="UP001239994">
    <property type="component" value="Unassembled WGS sequence"/>
</dbReference>
<evidence type="ECO:0000256" key="1">
    <source>
        <dbReference type="SAM" id="MobiDB-lite"/>
    </source>
</evidence>
<proteinExistence type="predicted"/>
<feature type="compositionally biased region" description="Basic residues" evidence="1">
    <location>
        <begin position="372"/>
        <end position="386"/>
    </location>
</feature>
<evidence type="ECO:0000313" key="4">
    <source>
        <dbReference type="Proteomes" id="UP001239994"/>
    </source>
</evidence>
<feature type="chain" id="PRO_5042236901" evidence="2">
    <location>
        <begin position="17"/>
        <end position="545"/>
    </location>
</feature>
<organism evidence="3 4">
    <name type="scientific">Electrophorus voltai</name>
    <dbReference type="NCBI Taxonomy" id="2609070"/>
    <lineage>
        <taxon>Eukaryota</taxon>
        <taxon>Metazoa</taxon>
        <taxon>Chordata</taxon>
        <taxon>Craniata</taxon>
        <taxon>Vertebrata</taxon>
        <taxon>Euteleostomi</taxon>
        <taxon>Actinopterygii</taxon>
        <taxon>Neopterygii</taxon>
        <taxon>Teleostei</taxon>
        <taxon>Ostariophysi</taxon>
        <taxon>Gymnotiformes</taxon>
        <taxon>Gymnotoidei</taxon>
        <taxon>Gymnotidae</taxon>
        <taxon>Electrophorus</taxon>
    </lineage>
</organism>
<protein>
    <submittedName>
        <fullName evidence="3">Uncharacterized protein</fullName>
    </submittedName>
</protein>
<evidence type="ECO:0000256" key="2">
    <source>
        <dbReference type="SAM" id="SignalP"/>
    </source>
</evidence>
<name>A0AAD8YT91_9TELE</name>
<feature type="region of interest" description="Disordered" evidence="1">
    <location>
        <begin position="171"/>
        <end position="194"/>
    </location>
</feature>
<accession>A0AAD8YT91</accession>
<keyword evidence="4" id="KW-1185">Reference proteome</keyword>
<dbReference type="EMBL" id="JAROKS010000024">
    <property type="protein sequence ID" value="KAK1787018.1"/>
    <property type="molecule type" value="Genomic_DNA"/>
</dbReference>
<keyword evidence="2" id="KW-0732">Signal</keyword>
<sequence>MAVLHMLSIMGYRVLAVRDLEGENNGGVKVDSDGCPMLIQTPCTVGQLSHAHPDALHSGTAVPCSSRRPAQWDSCPTLIQTPCTGGQLSHAHPDALHRGTAVPRSSRRPAQGDSCPTLIQTPCTGGQLSHAHPDALHRGTAVPRSTRRPAQGDSCPTLIQTPCTVRQLSHAHPDALHSETAVPRSSRHPAQGDSCPTLIQTPCTVRQLSHAHPDALHSETAVPRSSRHPAQGDSCPTLIQTPCTVRQLSHAHPDALHSETAVPRSSRHPAQGDSCPTLIQTPCTGGQLSHAHPDTLRVLGLTKEDSLAEDKDVHSREGECFRRASLGPVCGSACRQRQLTGRQGPLPDGRAVWFSLADSKEFWGWNMEERVKRKRGRKRKTGKRGRERTSRSTKTFASLGKPACPPEVHVATASAEEQKPEAEAWEAYGQDRPGPTPLLMSLVKQIACFPSVSRNAAVQVHHSELKQSLMLKRRLHFLGEFHDCVTILYLHLYTSLISGYGLLRIVHPVPNCFGYFISAVLQRKEQIESGREDSGTRERSGHEYM</sequence>
<feature type="compositionally biased region" description="Polar residues" evidence="1">
    <location>
        <begin position="117"/>
        <end position="127"/>
    </location>
</feature>
<gene>
    <name evidence="3" type="ORF">P4O66_017392</name>
</gene>
<feature type="region of interest" description="Disordered" evidence="1">
    <location>
        <begin position="371"/>
        <end position="402"/>
    </location>
</feature>
<feature type="signal peptide" evidence="2">
    <location>
        <begin position="1"/>
        <end position="16"/>
    </location>
</feature>
<feature type="region of interest" description="Disordered" evidence="1">
    <location>
        <begin position="211"/>
        <end position="234"/>
    </location>
</feature>
<reference evidence="3" key="1">
    <citation type="submission" date="2023-03" db="EMBL/GenBank/DDBJ databases">
        <title>Electrophorus voltai genome.</title>
        <authorList>
            <person name="Bian C."/>
        </authorList>
    </citation>
    <scope>NUCLEOTIDE SEQUENCE</scope>
    <source>
        <strain evidence="3">CB-2022</strain>
        <tissue evidence="3">Muscle</tissue>
    </source>
</reference>
<feature type="region of interest" description="Disordered" evidence="1">
    <location>
        <begin position="86"/>
        <end position="158"/>
    </location>
</feature>